<dbReference type="PANTHER" id="PTHR13581:SF5">
    <property type="entry name" value="MRG_MORF4L-BINDING PROTEIN"/>
    <property type="match status" value="1"/>
</dbReference>
<organism evidence="9 10">
    <name type="scientific">Drechmeria coniospora</name>
    <name type="common">Nematophagous fungus</name>
    <name type="synonym">Meria coniospora</name>
    <dbReference type="NCBI Taxonomy" id="98403"/>
    <lineage>
        <taxon>Eukaryota</taxon>
        <taxon>Fungi</taxon>
        <taxon>Dikarya</taxon>
        <taxon>Ascomycota</taxon>
        <taxon>Pezizomycotina</taxon>
        <taxon>Sordariomycetes</taxon>
        <taxon>Hypocreomycetidae</taxon>
        <taxon>Hypocreales</taxon>
        <taxon>Ophiocordycipitaceae</taxon>
        <taxon>Drechmeria</taxon>
    </lineage>
</organism>
<dbReference type="EMBL" id="LAYC01000001">
    <property type="protein sequence ID" value="KYK59444.1"/>
    <property type="molecule type" value="Genomic_DNA"/>
</dbReference>
<feature type="compositionally biased region" description="Low complexity" evidence="8">
    <location>
        <begin position="237"/>
        <end position="263"/>
    </location>
</feature>
<dbReference type="GO" id="GO:0006357">
    <property type="term" value="P:regulation of transcription by RNA polymerase II"/>
    <property type="evidence" value="ECO:0007669"/>
    <property type="project" value="TreeGrafter"/>
</dbReference>
<dbReference type="PANTHER" id="PTHR13581">
    <property type="entry name" value="MRG-BINDING PROTEIN"/>
    <property type="match status" value="1"/>
</dbReference>
<dbReference type="RefSeq" id="XP_040658796.1">
    <property type="nucleotide sequence ID" value="XM_040797913.1"/>
</dbReference>
<comment type="caution">
    <text evidence="9">The sequence shown here is derived from an EMBL/GenBank/DDBJ whole genome shotgun (WGS) entry which is preliminary data.</text>
</comment>
<evidence type="ECO:0000313" key="9">
    <source>
        <dbReference type="EMBL" id="KYK59444.1"/>
    </source>
</evidence>
<evidence type="ECO:0000313" key="10">
    <source>
        <dbReference type="Proteomes" id="UP000076580"/>
    </source>
</evidence>
<feature type="compositionally biased region" description="Basic residues" evidence="8">
    <location>
        <begin position="277"/>
        <end position="289"/>
    </location>
</feature>
<evidence type="ECO:0000256" key="8">
    <source>
        <dbReference type="SAM" id="MobiDB-lite"/>
    </source>
</evidence>
<gene>
    <name evidence="9" type="ORF">DCS_00574</name>
</gene>
<evidence type="ECO:0000256" key="3">
    <source>
        <dbReference type="ARBA" id="ARBA00022853"/>
    </source>
</evidence>
<name>A0A151GQP4_DRECN</name>
<evidence type="ECO:0000256" key="1">
    <source>
        <dbReference type="ARBA" id="ARBA00004123"/>
    </source>
</evidence>
<dbReference type="InParanoid" id="A0A151GQP4"/>
<comment type="subcellular location">
    <subcellularLocation>
        <location evidence="1">Nucleus</location>
    </subcellularLocation>
</comment>
<dbReference type="InterPro" id="IPR012423">
    <property type="entry name" value="Eaf7/MRGBP"/>
</dbReference>
<evidence type="ECO:0000256" key="7">
    <source>
        <dbReference type="ARBA" id="ARBA00025178"/>
    </source>
</evidence>
<keyword evidence="10" id="KW-1185">Reference proteome</keyword>
<dbReference type="STRING" id="98403.A0A151GQP4"/>
<accession>A0A151GQP4</accession>
<proteinExistence type="inferred from homology"/>
<comment type="similarity">
    <text evidence="2">Belongs to the EAF7 family.</text>
</comment>
<dbReference type="Pfam" id="PF07904">
    <property type="entry name" value="Eaf7"/>
    <property type="match status" value="1"/>
</dbReference>
<evidence type="ECO:0000256" key="6">
    <source>
        <dbReference type="ARBA" id="ARBA00023242"/>
    </source>
</evidence>
<feature type="compositionally biased region" description="Basic and acidic residues" evidence="8">
    <location>
        <begin position="297"/>
        <end position="307"/>
    </location>
</feature>
<keyword evidence="4" id="KW-0805">Transcription regulation</keyword>
<keyword evidence="5" id="KW-0804">Transcription</keyword>
<reference evidence="9 10" key="1">
    <citation type="journal article" date="2016" name="Sci. Rep.">
        <title>Insights into Adaptations to a Near-Obligate Nematode Endoparasitic Lifestyle from the Finished Genome of Drechmeria coniospora.</title>
        <authorList>
            <person name="Zhang L."/>
            <person name="Zhou Z."/>
            <person name="Guo Q."/>
            <person name="Fokkens L."/>
            <person name="Miskei M."/>
            <person name="Pocsi I."/>
            <person name="Zhang W."/>
            <person name="Chen M."/>
            <person name="Wang L."/>
            <person name="Sun Y."/>
            <person name="Donzelli B.G."/>
            <person name="Gibson D.M."/>
            <person name="Nelson D.R."/>
            <person name="Luo J.G."/>
            <person name="Rep M."/>
            <person name="Liu H."/>
            <person name="Yang S."/>
            <person name="Wang J."/>
            <person name="Krasnoff S.B."/>
            <person name="Xu Y."/>
            <person name="Molnar I."/>
            <person name="Lin M."/>
        </authorList>
    </citation>
    <scope>NUCLEOTIDE SEQUENCE [LARGE SCALE GENOMIC DNA]</scope>
    <source>
        <strain evidence="9 10">ARSEF 6962</strain>
    </source>
</reference>
<evidence type="ECO:0000256" key="2">
    <source>
        <dbReference type="ARBA" id="ARBA00007117"/>
    </source>
</evidence>
<dbReference type="Proteomes" id="UP000076580">
    <property type="component" value="Chromosome 01"/>
</dbReference>
<feature type="compositionally biased region" description="Acidic residues" evidence="8">
    <location>
        <begin position="308"/>
        <end position="352"/>
    </location>
</feature>
<dbReference type="GO" id="GO:0005634">
    <property type="term" value="C:nucleus"/>
    <property type="evidence" value="ECO:0007669"/>
    <property type="project" value="UniProtKB-SubCell"/>
</dbReference>
<sequence length="385" mass="43046">MFCHVDFLPKERMLHILNTTPQRPTSTTTNPVRPSHRLSVRDRQTFSSPFLVAIVMPPRKRPRGQAVSTPSSTRNADAIDIDTPRSTATLAPYPATAPKRTVANLNDLWSDDQVASLFKGVIRWKPAGMHKHFRMISISEHLRNHGFDPDVYPHTRIPHIWRKLRTYYNLDAIDEREFFDDDDVISDKYKDFSLPASRFRQFMIQRAVAEPSDAPSSPPQLDLSPAPPTASRKRTRTSMAASTATATPTAAATATRTRAASAEAARDGQPAASPRPRSTRASRVSRGRTRAASQQSKVEKAKEKAETTEEEEEEEEEQEEEEEEEEEDDEEEEEEDGEDTDEKSSSSDEEANTVERGAPSSRGPRGGARGRGRGRGRGRRAGRGR</sequence>
<evidence type="ECO:0000256" key="5">
    <source>
        <dbReference type="ARBA" id="ARBA00023163"/>
    </source>
</evidence>
<dbReference type="GO" id="GO:0006325">
    <property type="term" value="P:chromatin organization"/>
    <property type="evidence" value="ECO:0007669"/>
    <property type="project" value="UniProtKB-KW"/>
</dbReference>
<dbReference type="GO" id="GO:0035267">
    <property type="term" value="C:NuA4 histone acetyltransferase complex"/>
    <property type="evidence" value="ECO:0007669"/>
    <property type="project" value="TreeGrafter"/>
</dbReference>
<keyword evidence="6" id="KW-0539">Nucleus</keyword>
<protein>
    <recommendedName>
        <fullName evidence="11">CT20 family protein</fullName>
    </recommendedName>
</protein>
<dbReference type="AlphaFoldDB" id="A0A151GQP4"/>
<evidence type="ECO:0000256" key="4">
    <source>
        <dbReference type="ARBA" id="ARBA00023015"/>
    </source>
</evidence>
<evidence type="ECO:0008006" key="11">
    <source>
        <dbReference type="Google" id="ProtNLM"/>
    </source>
</evidence>
<feature type="region of interest" description="Disordered" evidence="8">
    <location>
        <begin position="209"/>
        <end position="385"/>
    </location>
</feature>
<feature type="compositionally biased region" description="Basic residues" evidence="8">
    <location>
        <begin position="368"/>
        <end position="385"/>
    </location>
</feature>
<keyword evidence="3" id="KW-0156">Chromatin regulator</keyword>
<dbReference type="GeneID" id="63713217"/>
<comment type="function">
    <text evidence="7">Component of the NuA4 histone acetyltransferase complex which is involved in transcriptional activation of selected genes principally by acetylation of nucleosomal histone H4 and H2A. The NuA4 complex is also involved in DNA repair.</text>
</comment>